<dbReference type="SUPFAM" id="SSF103473">
    <property type="entry name" value="MFS general substrate transporter"/>
    <property type="match status" value="1"/>
</dbReference>
<feature type="transmembrane region" description="Helical" evidence="5">
    <location>
        <begin position="219"/>
        <end position="241"/>
    </location>
</feature>
<feature type="transmembrane region" description="Helical" evidence="5">
    <location>
        <begin position="284"/>
        <end position="302"/>
    </location>
</feature>
<dbReference type="GO" id="GO:0022857">
    <property type="term" value="F:transmembrane transporter activity"/>
    <property type="evidence" value="ECO:0007669"/>
    <property type="project" value="InterPro"/>
</dbReference>
<evidence type="ECO:0000313" key="7">
    <source>
        <dbReference type="EMBL" id="EKF24299.1"/>
    </source>
</evidence>
<evidence type="ECO:0000259" key="6">
    <source>
        <dbReference type="PROSITE" id="PS50850"/>
    </source>
</evidence>
<evidence type="ECO:0000256" key="1">
    <source>
        <dbReference type="ARBA" id="ARBA00004651"/>
    </source>
</evidence>
<evidence type="ECO:0000256" key="5">
    <source>
        <dbReference type="SAM" id="Phobius"/>
    </source>
</evidence>
<dbReference type="Gene3D" id="1.20.1250.20">
    <property type="entry name" value="MFS general substrate transporter like domains"/>
    <property type="match status" value="2"/>
</dbReference>
<keyword evidence="2 5" id="KW-0812">Transmembrane</keyword>
<protein>
    <submittedName>
        <fullName evidence="7">Major Facilitator Superfamily protein</fullName>
    </submittedName>
</protein>
<accession>K5BK60</accession>
<dbReference type="eggNOG" id="COG2271">
    <property type="taxonomic scope" value="Bacteria"/>
</dbReference>
<dbReference type="InterPro" id="IPR052952">
    <property type="entry name" value="MFS-Transporter"/>
</dbReference>
<evidence type="ECO:0000313" key="8">
    <source>
        <dbReference type="Proteomes" id="UP000006265"/>
    </source>
</evidence>
<dbReference type="PANTHER" id="PTHR23527">
    <property type="entry name" value="BLL3282 PROTEIN"/>
    <property type="match status" value="1"/>
</dbReference>
<evidence type="ECO:0000256" key="2">
    <source>
        <dbReference type="ARBA" id="ARBA00022692"/>
    </source>
</evidence>
<feature type="transmembrane region" description="Helical" evidence="5">
    <location>
        <begin position="48"/>
        <end position="72"/>
    </location>
</feature>
<dbReference type="Proteomes" id="UP000006265">
    <property type="component" value="Unassembled WGS sequence"/>
</dbReference>
<proteinExistence type="predicted"/>
<feature type="transmembrane region" description="Helical" evidence="5">
    <location>
        <begin position="12"/>
        <end position="36"/>
    </location>
</feature>
<keyword evidence="3 5" id="KW-1133">Transmembrane helix</keyword>
<dbReference type="PATRIC" id="fig|1122247.3.peg.1612"/>
<keyword evidence="8" id="KW-1185">Reference proteome</keyword>
<dbReference type="InterPro" id="IPR036259">
    <property type="entry name" value="MFS_trans_sf"/>
</dbReference>
<feature type="domain" description="Major facilitator superfamily (MFS) profile" evidence="6">
    <location>
        <begin position="1"/>
        <end position="395"/>
    </location>
</feature>
<dbReference type="AlphaFoldDB" id="K5BK60"/>
<evidence type="ECO:0000256" key="3">
    <source>
        <dbReference type="ARBA" id="ARBA00022989"/>
    </source>
</evidence>
<feature type="transmembrane region" description="Helical" evidence="5">
    <location>
        <begin position="351"/>
        <end position="383"/>
    </location>
</feature>
<dbReference type="PANTHER" id="PTHR23527:SF1">
    <property type="entry name" value="BLL3282 PROTEIN"/>
    <property type="match status" value="1"/>
</dbReference>
<feature type="transmembrane region" description="Helical" evidence="5">
    <location>
        <begin position="169"/>
        <end position="189"/>
    </location>
</feature>
<feature type="transmembrane region" description="Helical" evidence="5">
    <location>
        <begin position="79"/>
        <end position="98"/>
    </location>
</feature>
<feature type="transmembrane region" description="Helical" evidence="5">
    <location>
        <begin position="247"/>
        <end position="272"/>
    </location>
</feature>
<feature type="transmembrane region" description="Helical" evidence="5">
    <location>
        <begin position="308"/>
        <end position="330"/>
    </location>
</feature>
<gene>
    <name evidence="7" type="ORF">C731_1675</name>
</gene>
<dbReference type="InterPro" id="IPR020846">
    <property type="entry name" value="MFS_dom"/>
</dbReference>
<name>K5BK60_MYCHD</name>
<comment type="subcellular location">
    <subcellularLocation>
        <location evidence="1">Cell membrane</location>
        <topology evidence="1">Multi-pass membrane protein</topology>
    </subcellularLocation>
</comment>
<dbReference type="STRING" id="1122247.GCA_000379865_01163"/>
<organism evidence="7 8">
    <name type="scientific">Mycolicibacterium hassiacum (strain DSM 44199 / CIP 105218 / JCM 12690 / 3849)</name>
    <name type="common">Mycobacterium hassiacum</name>
    <dbReference type="NCBI Taxonomy" id="1122247"/>
    <lineage>
        <taxon>Bacteria</taxon>
        <taxon>Bacillati</taxon>
        <taxon>Actinomycetota</taxon>
        <taxon>Actinomycetes</taxon>
        <taxon>Mycobacteriales</taxon>
        <taxon>Mycobacteriaceae</taxon>
        <taxon>Mycolicibacterium</taxon>
    </lineage>
</organism>
<dbReference type="Pfam" id="PF07690">
    <property type="entry name" value="MFS_1"/>
    <property type="match status" value="1"/>
</dbReference>
<dbReference type="GO" id="GO:0005886">
    <property type="term" value="C:plasma membrane"/>
    <property type="evidence" value="ECO:0007669"/>
    <property type="project" value="UniProtKB-SubCell"/>
</dbReference>
<dbReference type="InterPro" id="IPR011701">
    <property type="entry name" value="MFS"/>
</dbReference>
<sequence>MTAHRISTVRRWSMLAIAVAATTSANVFINGVAFLIPTLHRERGLDLAAAGLLSAMPGFGLVLALIAWGYVVDRVGERIVLSVGSALIAAASAAAAAAGSLWAVGAFLLLGGIAAASSNSASGRLVVGWFPPDQRGLVMGIRQTATPLGVGLGALVIPRLAESHGVSAALLFPAAVCAASALMCAVAVVDPPRPPRSEAPADQLSNPYRTSNVLARIHLVSVLLVVPQAVLWTFTLVWLMAERGWSAAAAGTIVTLAQVLGAGGRIAAGYWSDRVASRLRPIRGIALAAAAAMSLLAITDWFDSPVAVAVMLVAAVITVSDNGLAFTAVAEIAGPYWSGRALGAQNTTQHLAAAVAAPVFGGLIGLAGYPAAFAVCAALPVIAAPLVPKEPQTQRA</sequence>
<evidence type="ECO:0000256" key="4">
    <source>
        <dbReference type="ARBA" id="ARBA00023136"/>
    </source>
</evidence>
<keyword evidence="4 5" id="KW-0472">Membrane</keyword>
<reference evidence="7 8" key="1">
    <citation type="journal article" date="2012" name="J. Bacteriol.">
        <title>Genome sequence of Mycobacterium hassiacum DSM 44199, a rare source of heat-stable mycobacterial proteins.</title>
        <authorList>
            <person name="Tiago I."/>
            <person name="Maranha A."/>
            <person name="Mendes V."/>
            <person name="Alarico S."/>
            <person name="Moynihan P.J."/>
            <person name="Clarke A.J."/>
            <person name="Macedo-Ribeiro S."/>
            <person name="Pereira P.J."/>
            <person name="Empadinhas N."/>
        </authorList>
    </citation>
    <scope>NUCLEOTIDE SEQUENCE [LARGE SCALE GENOMIC DNA]</scope>
    <source>
        <strain evidence="8">DSM 44199 / CIP 105218 / JCM 12690 / 3849</strain>
    </source>
</reference>
<dbReference type="EMBL" id="AMRA01000042">
    <property type="protein sequence ID" value="EKF24299.1"/>
    <property type="molecule type" value="Genomic_DNA"/>
</dbReference>
<dbReference type="PROSITE" id="PS50850">
    <property type="entry name" value="MFS"/>
    <property type="match status" value="1"/>
</dbReference>
<comment type="caution">
    <text evidence="7">The sequence shown here is derived from an EMBL/GenBank/DDBJ whole genome shotgun (WGS) entry which is preliminary data.</text>
</comment>